<feature type="domain" description="FMN hydroxy acid dehydrogenase" evidence="6">
    <location>
        <begin position="14"/>
        <end position="394"/>
    </location>
</feature>
<dbReference type="Pfam" id="PF01070">
    <property type="entry name" value="FMN_dh"/>
    <property type="match status" value="1"/>
</dbReference>
<dbReference type="InterPro" id="IPR012133">
    <property type="entry name" value="Alpha-hydoxy_acid_DH_FMN"/>
</dbReference>
<protein>
    <submittedName>
        <fullName evidence="7">Alpha-hydroxy acid oxidase</fullName>
    </submittedName>
</protein>
<evidence type="ECO:0000259" key="6">
    <source>
        <dbReference type="PROSITE" id="PS51349"/>
    </source>
</evidence>
<evidence type="ECO:0000313" key="7">
    <source>
        <dbReference type="EMBL" id="GAA4624236.1"/>
    </source>
</evidence>
<accession>A0ABP8U8A0</accession>
<comment type="similarity">
    <text evidence="5">Belongs to the FMN-dependent alpha-hydroxy acid dehydrogenase family.</text>
</comment>
<dbReference type="PROSITE" id="PS51349">
    <property type="entry name" value="FMN_HYDROXY_ACID_DH_2"/>
    <property type="match status" value="1"/>
</dbReference>
<evidence type="ECO:0000313" key="8">
    <source>
        <dbReference type="Proteomes" id="UP001501442"/>
    </source>
</evidence>
<evidence type="ECO:0000256" key="2">
    <source>
        <dbReference type="ARBA" id="ARBA00022630"/>
    </source>
</evidence>
<organism evidence="7 8">
    <name type="scientific">Actinoallomurus vinaceus</name>
    <dbReference type="NCBI Taxonomy" id="1080074"/>
    <lineage>
        <taxon>Bacteria</taxon>
        <taxon>Bacillati</taxon>
        <taxon>Actinomycetota</taxon>
        <taxon>Actinomycetes</taxon>
        <taxon>Streptosporangiales</taxon>
        <taxon>Thermomonosporaceae</taxon>
        <taxon>Actinoallomurus</taxon>
    </lineage>
</organism>
<name>A0ABP8U8A0_9ACTN</name>
<evidence type="ECO:0000256" key="5">
    <source>
        <dbReference type="ARBA" id="ARBA00024042"/>
    </source>
</evidence>
<dbReference type="SUPFAM" id="SSF51395">
    <property type="entry name" value="FMN-linked oxidoreductases"/>
    <property type="match status" value="1"/>
</dbReference>
<dbReference type="EMBL" id="BAABHK010000003">
    <property type="protein sequence ID" value="GAA4624236.1"/>
    <property type="molecule type" value="Genomic_DNA"/>
</dbReference>
<dbReference type="PROSITE" id="PS00557">
    <property type="entry name" value="FMN_HYDROXY_ACID_DH_1"/>
    <property type="match status" value="1"/>
</dbReference>
<dbReference type="PANTHER" id="PTHR10578">
    <property type="entry name" value="S -2-HYDROXY-ACID OXIDASE-RELATED"/>
    <property type="match status" value="1"/>
</dbReference>
<sequence length="397" mass="43376">MIRLEPFERDPVRRRLAHCHDLDDLRRVARRRTPRAVFDYVDGGADDEISMAANVEAFHRWRFTPRSLNDVSSADTATRLFDRPAALPLVLAPTGYTRMMHPVGEPAVARVAARRGVPYTLSTVGTTSVEDLAATAGHPDLWFQLYVWKDRKTSWELVERAAAAGYRVLEVTVDTAVSGHRGRDVRNGLTIPPSLTVRTVLDLGSRPGYWTRMLRSPGLEFANLTGANGVPGSVTMENMADQFGPVTWEDIAELRRRWSGPLVVKGPVGPDDARRAVDAGVDGLHLSNHGGRQLDRLMPPIDTLPDVRAAIGDDVCVLVDSGIRHGADLAVAVALGADAGAIGRAYLYGLMAGGIRGVDRALELLTAQFTRTLQLLGVSSVQELRAHGPELLRREPR</sequence>
<dbReference type="InterPro" id="IPR037396">
    <property type="entry name" value="FMN_HAD"/>
</dbReference>
<dbReference type="InterPro" id="IPR000262">
    <property type="entry name" value="FMN-dep_DH"/>
</dbReference>
<comment type="caution">
    <text evidence="7">The sequence shown here is derived from an EMBL/GenBank/DDBJ whole genome shotgun (WGS) entry which is preliminary data.</text>
</comment>
<evidence type="ECO:0000256" key="4">
    <source>
        <dbReference type="ARBA" id="ARBA00023002"/>
    </source>
</evidence>
<dbReference type="Gene3D" id="3.20.20.70">
    <property type="entry name" value="Aldolase class I"/>
    <property type="match status" value="1"/>
</dbReference>
<keyword evidence="2" id="KW-0285">Flavoprotein</keyword>
<dbReference type="CDD" id="cd02809">
    <property type="entry name" value="alpha_hydroxyacid_oxid_FMN"/>
    <property type="match status" value="1"/>
</dbReference>
<keyword evidence="4" id="KW-0560">Oxidoreductase</keyword>
<dbReference type="Proteomes" id="UP001501442">
    <property type="component" value="Unassembled WGS sequence"/>
</dbReference>
<keyword evidence="3" id="KW-0288">FMN</keyword>
<dbReference type="PANTHER" id="PTHR10578:SF107">
    <property type="entry name" value="2-HYDROXYACID OXIDASE 1"/>
    <property type="match status" value="1"/>
</dbReference>
<dbReference type="InterPro" id="IPR008259">
    <property type="entry name" value="FMN_hydac_DH_AS"/>
</dbReference>
<evidence type="ECO:0000256" key="1">
    <source>
        <dbReference type="ARBA" id="ARBA00001917"/>
    </source>
</evidence>
<evidence type="ECO:0000256" key="3">
    <source>
        <dbReference type="ARBA" id="ARBA00022643"/>
    </source>
</evidence>
<reference evidence="8" key="1">
    <citation type="journal article" date="2019" name="Int. J. Syst. Evol. Microbiol.">
        <title>The Global Catalogue of Microorganisms (GCM) 10K type strain sequencing project: providing services to taxonomists for standard genome sequencing and annotation.</title>
        <authorList>
            <consortium name="The Broad Institute Genomics Platform"/>
            <consortium name="The Broad Institute Genome Sequencing Center for Infectious Disease"/>
            <person name="Wu L."/>
            <person name="Ma J."/>
        </authorList>
    </citation>
    <scope>NUCLEOTIDE SEQUENCE [LARGE SCALE GENOMIC DNA]</scope>
    <source>
        <strain evidence="8">JCM 17939</strain>
    </source>
</reference>
<dbReference type="PIRSF" id="PIRSF000138">
    <property type="entry name" value="Al-hdrx_acd_dh"/>
    <property type="match status" value="1"/>
</dbReference>
<proteinExistence type="inferred from homology"/>
<dbReference type="InterPro" id="IPR013785">
    <property type="entry name" value="Aldolase_TIM"/>
</dbReference>
<comment type="cofactor">
    <cofactor evidence="1">
        <name>FMN</name>
        <dbReference type="ChEBI" id="CHEBI:58210"/>
    </cofactor>
</comment>
<keyword evidence="8" id="KW-1185">Reference proteome</keyword>
<gene>
    <name evidence="7" type="ORF">GCM10023196_023600</name>
</gene>